<dbReference type="InterPro" id="IPR011990">
    <property type="entry name" value="TPR-like_helical_dom_sf"/>
</dbReference>
<dbReference type="Gene3D" id="1.25.40.10">
    <property type="entry name" value="Tetratricopeptide repeat domain"/>
    <property type="match status" value="2"/>
</dbReference>
<sequence>MPDSTKPNAVSVRYLSTKFLEEVKDSRGSRRLGRESKIYEIEDLSKDEYGVIRKKGVEKKSSYVDCLNGKDNVGEATHMLSYSWGYTIGDIIDSLDHYCENNEKDKKRTYEWICCLNVNQHDVVKFRKEGKAVPFEDFSNEFYQRVKGIKHILAMMAPWKDPGYLERAWCVYEMFVATTSPECNVAIIMPPKEGNQLAKDIENGQGGNIVFQVLFQTNVEKAKTFPPCDKERIMEEVNKCIELEALNSKINKKRIDWIKSNLDEAIKEREEACSDSTDDNLSFARFLRKVGLLFYKQGYYIDAWMQQINALNIQKRLLGEDDRQIAHTYNDIGLTYHELSKLKQKNDTGMTSDELKENAYESCNKALQIRKKIFKDTMDEEAEKDVAASLCNVAMRLISRNDVDEAKEMAELALEIRKEYEDPADMCRSEITLGRVYAAGDDNSKAIEHFEVALDWLQKSEEDQRLKARVLYAKGKSYQKLEEKAKAVDAFKKCLVIRTQIFGPDHKKNIEAKDKVEKLTSSKLDL</sequence>
<dbReference type="Pfam" id="PF13374">
    <property type="entry name" value="TPR_10"/>
    <property type="match status" value="1"/>
</dbReference>
<dbReference type="PANTHER" id="PTHR45641">
    <property type="entry name" value="TETRATRICOPEPTIDE REPEAT PROTEIN (AFU_ORTHOLOGUE AFUA_6G03870)"/>
    <property type="match status" value="1"/>
</dbReference>
<evidence type="ECO:0000313" key="3">
    <source>
        <dbReference type="EMBL" id="GFH61349.1"/>
    </source>
</evidence>
<dbReference type="Proteomes" id="UP001054902">
    <property type="component" value="Unassembled WGS sequence"/>
</dbReference>
<dbReference type="InterPro" id="IPR019734">
    <property type="entry name" value="TPR_rpt"/>
</dbReference>
<name>A0AAD3DEU3_9STRA</name>
<keyword evidence="4" id="KW-1185">Reference proteome</keyword>
<dbReference type="AlphaFoldDB" id="A0AAD3DEU3"/>
<keyword evidence="2" id="KW-0802">TPR repeat</keyword>
<organism evidence="3 4">
    <name type="scientific">Chaetoceros tenuissimus</name>
    <dbReference type="NCBI Taxonomy" id="426638"/>
    <lineage>
        <taxon>Eukaryota</taxon>
        <taxon>Sar</taxon>
        <taxon>Stramenopiles</taxon>
        <taxon>Ochrophyta</taxon>
        <taxon>Bacillariophyta</taxon>
        <taxon>Coscinodiscophyceae</taxon>
        <taxon>Chaetocerotophycidae</taxon>
        <taxon>Chaetocerotales</taxon>
        <taxon>Chaetocerotaceae</taxon>
        <taxon>Chaetoceros</taxon>
    </lineage>
</organism>
<dbReference type="EMBL" id="BLLK01000074">
    <property type="protein sequence ID" value="GFH61349.1"/>
    <property type="molecule type" value="Genomic_DNA"/>
</dbReference>
<dbReference type="SMART" id="SM00028">
    <property type="entry name" value="TPR"/>
    <property type="match status" value="2"/>
</dbReference>
<protein>
    <submittedName>
        <fullName evidence="3">Uncharacterized protein</fullName>
    </submittedName>
</protein>
<dbReference type="Pfam" id="PF13424">
    <property type="entry name" value="TPR_12"/>
    <property type="match status" value="1"/>
</dbReference>
<evidence type="ECO:0000256" key="2">
    <source>
        <dbReference type="ARBA" id="ARBA00022803"/>
    </source>
</evidence>
<keyword evidence="1" id="KW-0677">Repeat</keyword>
<accession>A0AAD3DEU3</accession>
<gene>
    <name evidence="3" type="ORF">CTEN210_17825</name>
</gene>
<evidence type="ECO:0000256" key="1">
    <source>
        <dbReference type="ARBA" id="ARBA00022737"/>
    </source>
</evidence>
<proteinExistence type="predicted"/>
<dbReference type="PANTHER" id="PTHR45641:SF19">
    <property type="entry name" value="NEPHROCYSTIN-3"/>
    <property type="match status" value="1"/>
</dbReference>
<evidence type="ECO:0000313" key="4">
    <source>
        <dbReference type="Proteomes" id="UP001054902"/>
    </source>
</evidence>
<dbReference type="SUPFAM" id="SSF48452">
    <property type="entry name" value="TPR-like"/>
    <property type="match status" value="1"/>
</dbReference>
<comment type="caution">
    <text evidence="3">The sequence shown here is derived from an EMBL/GenBank/DDBJ whole genome shotgun (WGS) entry which is preliminary data.</text>
</comment>
<reference evidence="3 4" key="1">
    <citation type="journal article" date="2021" name="Sci. Rep.">
        <title>The genome of the diatom Chaetoceros tenuissimus carries an ancient integrated fragment of an extant virus.</title>
        <authorList>
            <person name="Hongo Y."/>
            <person name="Kimura K."/>
            <person name="Takaki Y."/>
            <person name="Yoshida Y."/>
            <person name="Baba S."/>
            <person name="Kobayashi G."/>
            <person name="Nagasaki K."/>
            <person name="Hano T."/>
            <person name="Tomaru Y."/>
        </authorList>
    </citation>
    <scope>NUCLEOTIDE SEQUENCE [LARGE SCALE GENOMIC DNA]</scope>
    <source>
        <strain evidence="3 4">NIES-3715</strain>
    </source>
</reference>